<accession>A0A4C1ULN4</accession>
<comment type="caution">
    <text evidence="1">The sequence shown here is derived from an EMBL/GenBank/DDBJ whole genome shotgun (WGS) entry which is preliminary data.</text>
</comment>
<dbReference type="OrthoDB" id="7489730at2759"/>
<reference evidence="1 2" key="1">
    <citation type="journal article" date="2019" name="Commun. Biol.">
        <title>The bagworm genome reveals a unique fibroin gene that provides high tensile strength.</title>
        <authorList>
            <person name="Kono N."/>
            <person name="Nakamura H."/>
            <person name="Ohtoshi R."/>
            <person name="Tomita M."/>
            <person name="Numata K."/>
            <person name="Arakawa K."/>
        </authorList>
    </citation>
    <scope>NUCLEOTIDE SEQUENCE [LARGE SCALE GENOMIC DNA]</scope>
</reference>
<dbReference type="AlphaFoldDB" id="A0A4C1ULN4"/>
<gene>
    <name evidence="1" type="ORF">EVAR_18825_1</name>
</gene>
<proteinExistence type="predicted"/>
<keyword evidence="2" id="KW-1185">Reference proteome</keyword>
<sequence length="177" mass="20091">MVVESFLNRTRHFSELKKILGHPPNAHVFKTGVRFLPAIAEEFRITKRYLQSLSSIDPAVTWYFYTPVNEQLTKVGVRGLPGDTNQQEILAILQELDFPATYARRIPPHRERSGCLFFVQLEHLNEKELGRLYTVNELLNMPTVTVEVWRERGDPPNATDVSSLVTLLITATVSSGA</sequence>
<evidence type="ECO:0000313" key="1">
    <source>
        <dbReference type="EMBL" id="GBP27351.1"/>
    </source>
</evidence>
<evidence type="ECO:0008006" key="3">
    <source>
        <dbReference type="Google" id="ProtNLM"/>
    </source>
</evidence>
<name>A0A4C1ULN4_EUMVA</name>
<dbReference type="EMBL" id="BGZK01000192">
    <property type="protein sequence ID" value="GBP27351.1"/>
    <property type="molecule type" value="Genomic_DNA"/>
</dbReference>
<dbReference type="Proteomes" id="UP000299102">
    <property type="component" value="Unassembled WGS sequence"/>
</dbReference>
<evidence type="ECO:0000313" key="2">
    <source>
        <dbReference type="Proteomes" id="UP000299102"/>
    </source>
</evidence>
<protein>
    <recommendedName>
        <fullName evidence="3">Pre-C2HC domain-containing protein</fullName>
    </recommendedName>
</protein>
<organism evidence="1 2">
    <name type="scientific">Eumeta variegata</name>
    <name type="common">Bagworm moth</name>
    <name type="synonym">Eumeta japonica</name>
    <dbReference type="NCBI Taxonomy" id="151549"/>
    <lineage>
        <taxon>Eukaryota</taxon>
        <taxon>Metazoa</taxon>
        <taxon>Ecdysozoa</taxon>
        <taxon>Arthropoda</taxon>
        <taxon>Hexapoda</taxon>
        <taxon>Insecta</taxon>
        <taxon>Pterygota</taxon>
        <taxon>Neoptera</taxon>
        <taxon>Endopterygota</taxon>
        <taxon>Lepidoptera</taxon>
        <taxon>Glossata</taxon>
        <taxon>Ditrysia</taxon>
        <taxon>Tineoidea</taxon>
        <taxon>Psychidae</taxon>
        <taxon>Oiketicinae</taxon>
        <taxon>Eumeta</taxon>
    </lineage>
</organism>